<keyword evidence="3" id="KW-1185">Reference proteome</keyword>
<gene>
    <name evidence="2" type="ORF">B9G39_16810</name>
</gene>
<dbReference type="PANTHER" id="PTHR22916:SF3">
    <property type="entry name" value="UDP-GLCNAC:BETAGAL BETA-1,3-N-ACETYLGLUCOSAMINYLTRANSFERASE-LIKE PROTEIN 1"/>
    <property type="match status" value="1"/>
</dbReference>
<dbReference type="EMBL" id="NDXW01000001">
    <property type="protein sequence ID" value="RDH44962.1"/>
    <property type="molecule type" value="Genomic_DNA"/>
</dbReference>
<dbReference type="GO" id="GO:0016758">
    <property type="term" value="F:hexosyltransferase activity"/>
    <property type="evidence" value="ECO:0007669"/>
    <property type="project" value="UniProtKB-ARBA"/>
</dbReference>
<dbReference type="PANTHER" id="PTHR22916">
    <property type="entry name" value="GLYCOSYLTRANSFERASE"/>
    <property type="match status" value="1"/>
</dbReference>
<dbReference type="CDD" id="cd00761">
    <property type="entry name" value="Glyco_tranf_GTA_type"/>
    <property type="match status" value="1"/>
</dbReference>
<evidence type="ECO:0000313" key="3">
    <source>
        <dbReference type="Proteomes" id="UP000257039"/>
    </source>
</evidence>
<dbReference type="InterPro" id="IPR029044">
    <property type="entry name" value="Nucleotide-diphossugar_trans"/>
</dbReference>
<dbReference type="InterPro" id="IPR001173">
    <property type="entry name" value="Glyco_trans_2-like"/>
</dbReference>
<dbReference type="Proteomes" id="UP000257039">
    <property type="component" value="Unassembled WGS sequence"/>
</dbReference>
<evidence type="ECO:0000313" key="2">
    <source>
        <dbReference type="EMBL" id="RDH44962.1"/>
    </source>
</evidence>
<sequence length="344" mass="39572">MSTTTEPTLSVVMPVYNVEAFVSDAISSVLKQTYTNFELLIINDCSPDNSINICKRFKDPRIKIIHHSRNRGLAGARNTGIRNAQGKFIAFLDSDDLWHPDKLLRHVQHLTENPDIGLSFSRSAFIDTNGKPNHCYQMPRLKNIDAGYIFCRNPVGNGSSPVIRRETLEAIAFDHLHENTIERCYFDPNLRRSEDIECFLRIALTTCWRVEGIPEPLTLYRLNAEGLSAQLYKQLESWEKVAEKTRSYAPAFSQQWEKTARAFQLRYLARQAIRLKDGSTAVKMTHQALKNHKLMIFQEPTRTITTICAAYLLRCLPSFYKRIEHHASMLIGIMQKKRIQQDLS</sequence>
<comment type="caution">
    <text evidence="2">The sequence shown here is derived from an EMBL/GenBank/DDBJ whole genome shotgun (WGS) entry which is preliminary data.</text>
</comment>
<reference evidence="2 3" key="1">
    <citation type="submission" date="2017-04" db="EMBL/GenBank/DDBJ databases">
        <title>Draft genome sequence of Zooshikella ganghwensis VG4 isolated from Red Sea sediments.</title>
        <authorList>
            <person name="Rehman Z."/>
            <person name="Alam I."/>
            <person name="Kamau A."/>
            <person name="Bajic V."/>
            <person name="Leiknes T."/>
        </authorList>
    </citation>
    <scope>NUCLEOTIDE SEQUENCE [LARGE SCALE GENOMIC DNA]</scope>
    <source>
        <strain evidence="2 3">VG4</strain>
    </source>
</reference>
<proteinExistence type="predicted"/>
<evidence type="ECO:0000259" key="1">
    <source>
        <dbReference type="Pfam" id="PF00535"/>
    </source>
</evidence>
<organism evidence="2 3">
    <name type="scientific">Zooshikella ganghwensis</name>
    <dbReference type="NCBI Taxonomy" id="202772"/>
    <lineage>
        <taxon>Bacteria</taxon>
        <taxon>Pseudomonadati</taxon>
        <taxon>Pseudomonadota</taxon>
        <taxon>Gammaproteobacteria</taxon>
        <taxon>Oceanospirillales</taxon>
        <taxon>Zooshikellaceae</taxon>
        <taxon>Zooshikella</taxon>
    </lineage>
</organism>
<accession>A0A4P9VS10</accession>
<dbReference type="Pfam" id="PF00535">
    <property type="entry name" value="Glycos_transf_2"/>
    <property type="match status" value="1"/>
</dbReference>
<dbReference type="SUPFAM" id="SSF53448">
    <property type="entry name" value="Nucleotide-diphospho-sugar transferases"/>
    <property type="match status" value="1"/>
</dbReference>
<protein>
    <submittedName>
        <fullName evidence="2">Glycosyltransferase family 2 protein</fullName>
    </submittedName>
</protein>
<feature type="domain" description="Glycosyltransferase 2-like" evidence="1">
    <location>
        <begin position="10"/>
        <end position="166"/>
    </location>
</feature>
<name>A0A4P9VS10_9GAMM</name>
<keyword evidence="2" id="KW-0808">Transferase</keyword>
<dbReference type="Gene3D" id="3.90.550.10">
    <property type="entry name" value="Spore Coat Polysaccharide Biosynthesis Protein SpsA, Chain A"/>
    <property type="match status" value="1"/>
</dbReference>
<dbReference type="RefSeq" id="WP_094788008.1">
    <property type="nucleotide sequence ID" value="NZ_NDXW01000001.1"/>
</dbReference>
<dbReference type="AlphaFoldDB" id="A0A4P9VS10"/>